<dbReference type="OrthoDB" id="9788274at2"/>
<dbReference type="Pfam" id="PF08541">
    <property type="entry name" value="ACP_syn_III_C"/>
    <property type="match status" value="1"/>
</dbReference>
<gene>
    <name evidence="4" type="primary">nphT7</name>
    <name evidence="4" type="ORF">Poly30_36130</name>
</gene>
<dbReference type="Proteomes" id="UP000320390">
    <property type="component" value="Chromosome"/>
</dbReference>
<dbReference type="CDD" id="cd00830">
    <property type="entry name" value="KAS_III"/>
    <property type="match status" value="1"/>
</dbReference>
<dbReference type="GO" id="GO:0044550">
    <property type="term" value="P:secondary metabolite biosynthetic process"/>
    <property type="evidence" value="ECO:0007669"/>
    <property type="project" value="TreeGrafter"/>
</dbReference>
<dbReference type="EC" id="2.3.1.194" evidence="4"/>
<dbReference type="SUPFAM" id="SSF53901">
    <property type="entry name" value="Thiolase-like"/>
    <property type="match status" value="1"/>
</dbReference>
<evidence type="ECO:0000256" key="2">
    <source>
        <dbReference type="ARBA" id="ARBA00023315"/>
    </source>
</evidence>
<evidence type="ECO:0000256" key="1">
    <source>
        <dbReference type="ARBA" id="ARBA00022679"/>
    </source>
</evidence>
<dbReference type="RefSeq" id="WP_145200112.1">
    <property type="nucleotide sequence ID" value="NZ_CP036434.1"/>
</dbReference>
<evidence type="ECO:0000259" key="3">
    <source>
        <dbReference type="Pfam" id="PF08541"/>
    </source>
</evidence>
<evidence type="ECO:0000313" key="4">
    <source>
        <dbReference type="EMBL" id="QDV08077.1"/>
    </source>
</evidence>
<name>A0A518EVH5_9BACT</name>
<evidence type="ECO:0000313" key="5">
    <source>
        <dbReference type="Proteomes" id="UP000320390"/>
    </source>
</evidence>
<feature type="domain" description="Beta-ketoacyl-[acyl-carrier-protein] synthase III C-terminal" evidence="3">
    <location>
        <begin position="255"/>
        <end position="343"/>
    </location>
</feature>
<keyword evidence="2 4" id="KW-0012">Acyltransferase</keyword>
<dbReference type="Gene3D" id="3.40.47.10">
    <property type="match status" value="2"/>
</dbReference>
<accession>A0A518EVH5</accession>
<keyword evidence="5" id="KW-1185">Reference proteome</keyword>
<reference evidence="4 5" key="1">
    <citation type="submission" date="2019-02" db="EMBL/GenBank/DDBJ databases">
        <title>Deep-cultivation of Planctomycetes and their phenomic and genomic characterization uncovers novel biology.</title>
        <authorList>
            <person name="Wiegand S."/>
            <person name="Jogler M."/>
            <person name="Boedeker C."/>
            <person name="Pinto D."/>
            <person name="Vollmers J."/>
            <person name="Rivas-Marin E."/>
            <person name="Kohn T."/>
            <person name="Peeters S.H."/>
            <person name="Heuer A."/>
            <person name="Rast P."/>
            <person name="Oberbeckmann S."/>
            <person name="Bunk B."/>
            <person name="Jeske O."/>
            <person name="Meyerdierks A."/>
            <person name="Storesund J.E."/>
            <person name="Kallscheuer N."/>
            <person name="Luecker S."/>
            <person name="Lage O.M."/>
            <person name="Pohl T."/>
            <person name="Merkel B.J."/>
            <person name="Hornburger P."/>
            <person name="Mueller R.-W."/>
            <person name="Bruemmer F."/>
            <person name="Labrenz M."/>
            <person name="Spormann A.M."/>
            <person name="Op den Camp H."/>
            <person name="Overmann J."/>
            <person name="Amann R."/>
            <person name="Jetten M.S.M."/>
            <person name="Mascher T."/>
            <person name="Medema M.H."/>
            <person name="Devos D.P."/>
            <person name="Kaster A.-K."/>
            <person name="Ovreas L."/>
            <person name="Rohde M."/>
            <person name="Galperin M.Y."/>
            <person name="Jogler C."/>
        </authorList>
    </citation>
    <scope>NUCLEOTIDE SEQUENCE [LARGE SCALE GENOMIC DNA]</scope>
    <source>
        <strain evidence="4 5">Poly30</strain>
    </source>
</reference>
<dbReference type="PANTHER" id="PTHR34069">
    <property type="entry name" value="3-OXOACYL-[ACYL-CARRIER-PROTEIN] SYNTHASE 3"/>
    <property type="match status" value="1"/>
</dbReference>
<dbReference type="EMBL" id="CP036434">
    <property type="protein sequence ID" value="QDV08077.1"/>
    <property type="molecule type" value="Genomic_DNA"/>
</dbReference>
<dbReference type="InterPro" id="IPR013747">
    <property type="entry name" value="ACP_syn_III_C"/>
</dbReference>
<organism evidence="4 5">
    <name type="scientific">Saltatorellus ferox</name>
    <dbReference type="NCBI Taxonomy" id="2528018"/>
    <lineage>
        <taxon>Bacteria</taxon>
        <taxon>Pseudomonadati</taxon>
        <taxon>Planctomycetota</taxon>
        <taxon>Planctomycetia</taxon>
        <taxon>Planctomycetia incertae sedis</taxon>
        <taxon>Saltatorellus</taxon>
    </lineage>
</organism>
<dbReference type="InterPro" id="IPR016039">
    <property type="entry name" value="Thiolase-like"/>
</dbReference>
<dbReference type="AlphaFoldDB" id="A0A518EVH5"/>
<proteinExistence type="predicted"/>
<dbReference type="GO" id="GO:0016746">
    <property type="term" value="F:acyltransferase activity"/>
    <property type="evidence" value="ECO:0007669"/>
    <property type="project" value="UniProtKB-KW"/>
</dbReference>
<dbReference type="NCBIfam" id="NF006720">
    <property type="entry name" value="PRK09258.1"/>
    <property type="match status" value="1"/>
</dbReference>
<dbReference type="PANTHER" id="PTHR34069:SF3">
    <property type="entry name" value="ACYL-COA:ACYL-COA ALKYLTRANSFERASE"/>
    <property type="match status" value="1"/>
</dbReference>
<sequence length="344" mass="36654">MRFENVHIEGLGLALPPDPVSSDSLEERLRPLYDRLGASVGRLELMSGIRERRFWPEGTRPSDASILAGREALEDSGIEKERIGCLIHASVCRDFMEPATASVVHAGLGLPATAEAFDLSNACLGFANAMALVAGRIERREIEAALVVSGEDGGPLVRETIAALLSGEATRKDLKRAYASLTIGSGGAAMVLCHADLAKKPHRLLGGVVRAATQHHELCSGGQSDGASGPLMDTDSEALLHAGNALAKETWPAFLEELQWAPEDADRIVTHQVGVAHKRLLFETLGLDHARDFTTVETLGNVGSVSLPATLTLGVRKGFIRPGHRVAMQGIGSGLHCMMLGLEW</sequence>
<keyword evidence="1 4" id="KW-0808">Transferase</keyword>
<protein>
    <submittedName>
        <fullName evidence="4">Acetoacetyl CoA synthase NphT7</fullName>
        <ecNumber evidence="4">2.3.1.194</ecNumber>
    </submittedName>
</protein>